<protein>
    <recommendedName>
        <fullName evidence="2">DUF5666 domain-containing protein</fullName>
    </recommendedName>
</protein>
<organism evidence="1">
    <name type="scientific">Cupriavidus taiwanensis</name>
    <dbReference type="NCBI Taxonomy" id="164546"/>
    <lineage>
        <taxon>Bacteria</taxon>
        <taxon>Pseudomonadati</taxon>
        <taxon>Pseudomonadota</taxon>
        <taxon>Betaproteobacteria</taxon>
        <taxon>Burkholderiales</taxon>
        <taxon>Burkholderiaceae</taxon>
        <taxon>Cupriavidus</taxon>
    </lineage>
</organism>
<dbReference type="AlphaFoldDB" id="A0A375FNR0"/>
<evidence type="ECO:0008006" key="2">
    <source>
        <dbReference type="Google" id="ProtNLM"/>
    </source>
</evidence>
<accession>A0A375FNR0</accession>
<dbReference type="GeneID" id="29761596"/>
<evidence type="ECO:0000313" key="1">
    <source>
        <dbReference type="EMBL" id="SPC09788.1"/>
    </source>
</evidence>
<dbReference type="EMBL" id="OGUU01000008">
    <property type="protein sequence ID" value="SPC09788.1"/>
    <property type="molecule type" value="Genomic_DNA"/>
</dbReference>
<proteinExistence type="predicted"/>
<dbReference type="Proteomes" id="UP000257139">
    <property type="component" value="Chromosome CBM2594_a"/>
</dbReference>
<comment type="caution">
    <text evidence="1">The sequence shown here is derived from an EMBL/GenBank/DDBJ whole genome shotgun (WGS) entry which is preliminary data.</text>
</comment>
<dbReference type="RefSeq" id="WP_012352671.1">
    <property type="nucleotide sequence ID" value="NZ_CBCRZP010000004.1"/>
</dbReference>
<dbReference type="OMA" id="KLKHAWI"/>
<sequence length="195" mass="20262">MKPSTLLVAVVMTAASAIASAQTETRVDVAQTPEGAIATGTATLTARIVKIDAPTRTVSLKSADGKTTDLVVGPEARNFEQLKVGDTVTIAYREALALSLKKGSGPLAVHERKISERAAPGAKPGGTIGREVTITADVIDFDTTARSVTLKGPKGRTMVLLVGDPERMNGIKRGDRVEAVYTEAVAVSVQPAAAR</sequence>
<name>A0A375FNR0_9BURK</name>
<reference evidence="1" key="1">
    <citation type="submission" date="2018-01" db="EMBL/GenBank/DDBJ databases">
        <authorList>
            <person name="Clerissi C."/>
        </authorList>
    </citation>
    <scope>NUCLEOTIDE SEQUENCE [LARGE SCALE GENOMIC DNA]</scope>
    <source>
        <strain evidence="1">Cupriavidus taiwanensis STM 6021</strain>
    </source>
</reference>
<gene>
    <name evidence="1" type="ORF">CBM2594_A41111</name>
</gene>